<feature type="transmembrane region" description="Helical" evidence="9">
    <location>
        <begin position="21"/>
        <end position="41"/>
    </location>
</feature>
<name>A0A1F6T4F8_9PROT</name>
<evidence type="ECO:0000256" key="6">
    <source>
        <dbReference type="ARBA" id="ARBA00022989"/>
    </source>
</evidence>
<evidence type="ECO:0000259" key="10">
    <source>
        <dbReference type="Pfam" id="PF04290"/>
    </source>
</evidence>
<dbReference type="EMBL" id="MFSQ01000073">
    <property type="protein sequence ID" value="OGI40031.1"/>
    <property type="molecule type" value="Genomic_DNA"/>
</dbReference>
<dbReference type="InterPro" id="IPR055348">
    <property type="entry name" value="DctQ"/>
</dbReference>
<comment type="subunit">
    <text evidence="9">The complex comprises the extracytoplasmic solute receptor protein and the two transmembrane proteins.</text>
</comment>
<reference evidence="11 12" key="1">
    <citation type="journal article" date="2016" name="Nat. Commun.">
        <title>Thousands of microbial genomes shed light on interconnected biogeochemical processes in an aquifer system.</title>
        <authorList>
            <person name="Anantharaman K."/>
            <person name="Brown C.T."/>
            <person name="Hug L.A."/>
            <person name="Sharon I."/>
            <person name="Castelle C.J."/>
            <person name="Probst A.J."/>
            <person name="Thomas B.C."/>
            <person name="Singh A."/>
            <person name="Wilkins M.J."/>
            <person name="Karaoz U."/>
            <person name="Brodie E.L."/>
            <person name="Williams K.H."/>
            <person name="Hubbard S.S."/>
            <person name="Banfield J.F."/>
        </authorList>
    </citation>
    <scope>NUCLEOTIDE SEQUENCE [LARGE SCALE GENOMIC DNA]</scope>
</reference>
<dbReference type="GO" id="GO:0022857">
    <property type="term" value="F:transmembrane transporter activity"/>
    <property type="evidence" value="ECO:0007669"/>
    <property type="project" value="UniProtKB-UniRule"/>
</dbReference>
<feature type="transmembrane region" description="Helical" evidence="9">
    <location>
        <begin position="134"/>
        <end position="151"/>
    </location>
</feature>
<feature type="domain" description="Tripartite ATP-independent periplasmic transporters DctQ component" evidence="10">
    <location>
        <begin position="42"/>
        <end position="161"/>
    </location>
</feature>
<evidence type="ECO:0000256" key="1">
    <source>
        <dbReference type="ARBA" id="ARBA00004429"/>
    </source>
</evidence>
<dbReference type="Proteomes" id="UP000178379">
    <property type="component" value="Unassembled WGS sequence"/>
</dbReference>
<evidence type="ECO:0000256" key="8">
    <source>
        <dbReference type="ARBA" id="ARBA00038436"/>
    </source>
</evidence>
<comment type="function">
    <text evidence="9">Part of the tripartite ATP-independent periplasmic (TRAP) transport system.</text>
</comment>
<dbReference type="AlphaFoldDB" id="A0A1F6T4F8"/>
<evidence type="ECO:0000256" key="9">
    <source>
        <dbReference type="RuleBase" id="RU369079"/>
    </source>
</evidence>
<comment type="caution">
    <text evidence="11">The sequence shown here is derived from an EMBL/GenBank/DDBJ whole genome shotgun (WGS) entry which is preliminary data.</text>
</comment>
<gene>
    <name evidence="11" type="ORF">A2140_03135</name>
</gene>
<evidence type="ECO:0000256" key="7">
    <source>
        <dbReference type="ARBA" id="ARBA00023136"/>
    </source>
</evidence>
<evidence type="ECO:0000256" key="5">
    <source>
        <dbReference type="ARBA" id="ARBA00022692"/>
    </source>
</evidence>
<keyword evidence="6 9" id="KW-1133">Transmembrane helix</keyword>
<evidence type="ECO:0000313" key="12">
    <source>
        <dbReference type="Proteomes" id="UP000178379"/>
    </source>
</evidence>
<dbReference type="STRING" id="1817756.A2140_03135"/>
<keyword evidence="7 9" id="KW-0472">Membrane</keyword>
<keyword evidence="3" id="KW-1003">Cell membrane</keyword>
<evidence type="ECO:0000313" key="11">
    <source>
        <dbReference type="EMBL" id="OGI40031.1"/>
    </source>
</evidence>
<keyword evidence="4 9" id="KW-0997">Cell inner membrane</keyword>
<dbReference type="PANTHER" id="PTHR35011:SF4">
    <property type="entry name" value="SLL1102 PROTEIN"/>
    <property type="match status" value="1"/>
</dbReference>
<evidence type="ECO:0000256" key="3">
    <source>
        <dbReference type="ARBA" id="ARBA00022475"/>
    </source>
</evidence>
<protein>
    <recommendedName>
        <fullName evidence="9">TRAP transporter small permease protein</fullName>
    </recommendedName>
</protein>
<dbReference type="GO" id="GO:0005886">
    <property type="term" value="C:plasma membrane"/>
    <property type="evidence" value="ECO:0007669"/>
    <property type="project" value="UniProtKB-SubCell"/>
</dbReference>
<dbReference type="InterPro" id="IPR007387">
    <property type="entry name" value="TRAP_DctQ"/>
</dbReference>
<comment type="similarity">
    <text evidence="8 9">Belongs to the TRAP transporter small permease family.</text>
</comment>
<evidence type="ECO:0000256" key="2">
    <source>
        <dbReference type="ARBA" id="ARBA00022448"/>
    </source>
</evidence>
<keyword evidence="5 9" id="KW-0812">Transmembrane</keyword>
<comment type="subcellular location">
    <subcellularLocation>
        <location evidence="1 9">Cell inner membrane</location>
        <topology evidence="1 9">Multi-pass membrane protein</topology>
    </subcellularLocation>
</comment>
<sequence length="179" mass="19644">MNALLAIARAIDALNERTGRAVRWLVLAVILIAAGNAVSLWLFHDSSNAWLEIQWYLFGAVFLLAAGYTHKHNGHVRVDVLFGRLPPRARAWIDISGASLFLLPVCALLIWLSWPDFISSWQSGEVSSDAGGLVRWPVRLLIPLGFALLALQGVAETIKRIAFLAGRGELPGEKPVEEV</sequence>
<feature type="transmembrane region" description="Helical" evidence="9">
    <location>
        <begin position="53"/>
        <end position="70"/>
    </location>
</feature>
<organism evidence="11 12">
    <name type="scientific">Candidatus Muproteobacteria bacterium RBG_16_62_13</name>
    <dbReference type="NCBI Taxonomy" id="1817756"/>
    <lineage>
        <taxon>Bacteria</taxon>
        <taxon>Pseudomonadati</taxon>
        <taxon>Pseudomonadota</taxon>
        <taxon>Candidatus Muproteobacteria</taxon>
    </lineage>
</organism>
<proteinExistence type="inferred from homology"/>
<dbReference type="Pfam" id="PF04290">
    <property type="entry name" value="DctQ"/>
    <property type="match status" value="1"/>
</dbReference>
<feature type="transmembrane region" description="Helical" evidence="9">
    <location>
        <begin position="91"/>
        <end position="114"/>
    </location>
</feature>
<accession>A0A1F6T4F8</accession>
<keyword evidence="2 9" id="KW-0813">Transport</keyword>
<dbReference type="PANTHER" id="PTHR35011">
    <property type="entry name" value="2,3-DIKETO-L-GULONATE TRAP TRANSPORTER SMALL PERMEASE PROTEIN YIAM"/>
    <property type="match status" value="1"/>
</dbReference>
<evidence type="ECO:0000256" key="4">
    <source>
        <dbReference type="ARBA" id="ARBA00022519"/>
    </source>
</evidence>